<dbReference type="GO" id="GO:0035999">
    <property type="term" value="P:tetrahydrofolate interconversion"/>
    <property type="evidence" value="ECO:0007669"/>
    <property type="project" value="UniProtKB-UniPathway"/>
</dbReference>
<protein>
    <recommendedName>
        <fullName evidence="8">Methylenetetrahydrofolate reductase</fullName>
    </recommendedName>
</protein>
<evidence type="ECO:0000313" key="10">
    <source>
        <dbReference type="Proteomes" id="UP000198683"/>
    </source>
</evidence>
<dbReference type="Pfam" id="PF02219">
    <property type="entry name" value="MTHFR"/>
    <property type="match status" value="1"/>
</dbReference>
<keyword evidence="6 8" id="KW-0560">Oxidoreductase</keyword>
<gene>
    <name evidence="9" type="ORF">SAMN05421874_107150</name>
</gene>
<keyword evidence="10" id="KW-1185">Reference proteome</keyword>
<dbReference type="Gene3D" id="3.20.20.220">
    <property type="match status" value="1"/>
</dbReference>
<keyword evidence="4 8" id="KW-0285">Flavoprotein</keyword>
<dbReference type="PANTHER" id="PTHR45754:SF3">
    <property type="entry name" value="METHYLENETETRAHYDROFOLATE REDUCTASE (NADPH)"/>
    <property type="match status" value="1"/>
</dbReference>
<dbReference type="STRING" id="683260.SAMN05421874_107150"/>
<dbReference type="RefSeq" id="WP_218128924.1">
    <property type="nucleotide sequence ID" value="NZ_FNFB01000007.1"/>
</dbReference>
<evidence type="ECO:0000313" key="9">
    <source>
        <dbReference type="EMBL" id="SDK38459.1"/>
    </source>
</evidence>
<evidence type="ECO:0000256" key="5">
    <source>
        <dbReference type="ARBA" id="ARBA00022827"/>
    </source>
</evidence>
<dbReference type="GO" id="GO:0106312">
    <property type="term" value="F:methylenetetrahydrofolate reductase (NADH) activity"/>
    <property type="evidence" value="ECO:0007669"/>
    <property type="project" value="UniProtKB-EC"/>
</dbReference>
<evidence type="ECO:0000256" key="6">
    <source>
        <dbReference type="ARBA" id="ARBA00023002"/>
    </source>
</evidence>
<dbReference type="GO" id="GO:0071949">
    <property type="term" value="F:FAD binding"/>
    <property type="evidence" value="ECO:0007669"/>
    <property type="project" value="TreeGrafter"/>
</dbReference>
<dbReference type="UniPathway" id="UPA00193"/>
<dbReference type="GO" id="GO:0009086">
    <property type="term" value="P:methionine biosynthetic process"/>
    <property type="evidence" value="ECO:0007669"/>
    <property type="project" value="TreeGrafter"/>
</dbReference>
<dbReference type="InterPro" id="IPR003171">
    <property type="entry name" value="Mehydrof_redctse-like"/>
</dbReference>
<comment type="cofactor">
    <cofactor evidence="1 8">
        <name>FAD</name>
        <dbReference type="ChEBI" id="CHEBI:57692"/>
    </cofactor>
</comment>
<evidence type="ECO:0000256" key="2">
    <source>
        <dbReference type="ARBA" id="ARBA00004777"/>
    </source>
</evidence>
<dbReference type="Proteomes" id="UP000198683">
    <property type="component" value="Unassembled WGS sequence"/>
</dbReference>
<reference evidence="9 10" key="1">
    <citation type="submission" date="2016-10" db="EMBL/GenBank/DDBJ databases">
        <authorList>
            <person name="de Groot N.N."/>
        </authorList>
    </citation>
    <scope>NUCLEOTIDE SEQUENCE [LARGE SCALE GENOMIC DNA]</scope>
    <source>
        <strain evidence="9 10">CGMCC 4.5681</strain>
    </source>
</reference>
<dbReference type="InterPro" id="IPR029041">
    <property type="entry name" value="FAD-linked_oxidoreductase-like"/>
</dbReference>
<sequence length="298" mass="31943">MRQEAWRSPTSSLAELLRRISYEVVPLRRTEQDVLEHVPVTVPLTVTVTEARGLDPTLDLAGRLAGHGYAVAPHLPARQFLDQAHVGDVVARLREAGVRSVFVIGGDAPRPAGRFADAYALLRAMEDARHPFDQVGIAGYPEGHPSVTKQALGLALKQKAPLATHVITQICFDAGVTAGWAAGLAAAGVGLPVHAGIPGPVNRQKLVRVTAGIGLGQSARFLRKQQSLLWRLLVPGGYDPTALARRLGVAARRTGGNVRGLHVFTFGELSGTERWRRRLLAALATQDAQDGSEREETA</sequence>
<evidence type="ECO:0000256" key="3">
    <source>
        <dbReference type="ARBA" id="ARBA00006743"/>
    </source>
</evidence>
<evidence type="ECO:0000256" key="4">
    <source>
        <dbReference type="ARBA" id="ARBA00022630"/>
    </source>
</evidence>
<dbReference type="EMBL" id="FNFB01000007">
    <property type="protein sequence ID" value="SDK38459.1"/>
    <property type="molecule type" value="Genomic_DNA"/>
</dbReference>
<proteinExistence type="inferred from homology"/>
<keyword evidence="5 8" id="KW-0274">FAD</keyword>
<accession>A0A1G9BG14</accession>
<comment type="pathway">
    <text evidence="2 8">One-carbon metabolism; tetrahydrofolate interconversion.</text>
</comment>
<name>A0A1G9BG14_9ACTN</name>
<organism evidence="9 10">
    <name type="scientific">Nonomuraea maritima</name>
    <dbReference type="NCBI Taxonomy" id="683260"/>
    <lineage>
        <taxon>Bacteria</taxon>
        <taxon>Bacillati</taxon>
        <taxon>Actinomycetota</taxon>
        <taxon>Actinomycetes</taxon>
        <taxon>Streptosporangiales</taxon>
        <taxon>Streptosporangiaceae</taxon>
        <taxon>Nonomuraea</taxon>
    </lineage>
</organism>
<dbReference type="SUPFAM" id="SSF51730">
    <property type="entry name" value="FAD-linked oxidoreductase"/>
    <property type="match status" value="1"/>
</dbReference>
<evidence type="ECO:0000256" key="7">
    <source>
        <dbReference type="ARBA" id="ARBA00048628"/>
    </source>
</evidence>
<dbReference type="GO" id="GO:0005829">
    <property type="term" value="C:cytosol"/>
    <property type="evidence" value="ECO:0007669"/>
    <property type="project" value="TreeGrafter"/>
</dbReference>
<evidence type="ECO:0000256" key="8">
    <source>
        <dbReference type="RuleBase" id="RU003862"/>
    </source>
</evidence>
<dbReference type="AlphaFoldDB" id="A0A1G9BG14"/>
<dbReference type="PANTHER" id="PTHR45754">
    <property type="entry name" value="METHYLENETETRAHYDROFOLATE REDUCTASE"/>
    <property type="match status" value="1"/>
</dbReference>
<comment type="catalytic activity">
    <reaction evidence="7">
        <text>(6S)-5-methyl-5,6,7,8-tetrahydrofolate + NAD(+) = (6R)-5,10-methylene-5,6,7,8-tetrahydrofolate + NADH + H(+)</text>
        <dbReference type="Rhea" id="RHEA:19821"/>
        <dbReference type="ChEBI" id="CHEBI:15378"/>
        <dbReference type="ChEBI" id="CHEBI:15636"/>
        <dbReference type="ChEBI" id="CHEBI:18608"/>
        <dbReference type="ChEBI" id="CHEBI:57540"/>
        <dbReference type="ChEBI" id="CHEBI:57945"/>
        <dbReference type="EC" id="1.5.1.54"/>
    </reaction>
    <physiologicalReaction direction="right-to-left" evidence="7">
        <dbReference type="Rhea" id="RHEA:19823"/>
    </physiologicalReaction>
</comment>
<comment type="similarity">
    <text evidence="3 8">Belongs to the methylenetetrahydrofolate reductase family.</text>
</comment>
<evidence type="ECO:0000256" key="1">
    <source>
        <dbReference type="ARBA" id="ARBA00001974"/>
    </source>
</evidence>